<sequence length="618" mass="68330">MSSRQEIVVLMAAHHISLAKAAFGASLFRPDVTKVTRDDLTKFHEAFEATLAHCSRQNIQTCKEWLLENVTGSSTRTTALGKFLATVSKHIVTPATETAKPSSRRQRLHILYLLNDLLHHAKFHASERSFETSLTQSLQPFLRELVQLAAEDAKPRVSRRLRDVVQIWEEAQYFEGDVLAQLLDPLDNVATQAPQKPSVQSPSKPTTKELPYILPALHGDPSSPFYDLPAGNLMPLIVPNSLQSIRPEEIRPLQLSSGPADEGLVNALKDFLHDVKGLDNTFAYLEDKGMNPEVDEMGQISYRDEAGDLIGDTYYGWSRSFCAKMKRRDGSRSDGSPRRTRSRSTSRSRSRGGYKRRRYSDSLDDGSSRSYSRSPSRRTYNDSRRRGSRSRSLDDTSAAHNESDLASSADSRRLYIGNLPYAATEAEVKQFFSGYDVESIALPINPRTNRAAGYAFVTMRTADGARKAMQNLSGRDILQRKVSVQLARMPDAIATDNGGPRSRSRSYSPDNGGPNALPPLNSAAPLPPPPAGHSLPPRPPSLLPGGVPVPPPHWQGPWPPPPPPPPSYYPGNPSSNNIPFPPPPLPNFPPHSGAWPPYQQMPQSPYQQGKPDGYGRQR</sequence>
<feature type="domain" description="RRM" evidence="3">
    <location>
        <begin position="412"/>
        <end position="489"/>
    </location>
</feature>
<feature type="compositionally biased region" description="Pro residues" evidence="2">
    <location>
        <begin position="525"/>
        <end position="568"/>
    </location>
</feature>
<feature type="compositionally biased region" description="Polar residues" evidence="2">
    <location>
        <begin position="398"/>
        <end position="407"/>
    </location>
</feature>
<feature type="domain" description="CID" evidence="4">
    <location>
        <begin position="35"/>
        <end position="190"/>
    </location>
</feature>
<reference evidence="5 6" key="1">
    <citation type="submission" date="2015-01" db="EMBL/GenBank/DDBJ databases">
        <title>The Genome Sequence of Exophiala xenobiotica CBS118157.</title>
        <authorList>
            <consortium name="The Broad Institute Genomics Platform"/>
            <person name="Cuomo C."/>
            <person name="de Hoog S."/>
            <person name="Gorbushina A."/>
            <person name="Stielow B."/>
            <person name="Teixiera M."/>
            <person name="Abouelleil A."/>
            <person name="Chapman S.B."/>
            <person name="Priest M."/>
            <person name="Young S.K."/>
            <person name="Wortman J."/>
            <person name="Nusbaum C."/>
            <person name="Birren B."/>
        </authorList>
    </citation>
    <scope>NUCLEOTIDE SEQUENCE [LARGE SCALE GENOMIC DNA]</scope>
    <source>
        <strain evidence="5 6">CBS 118157</strain>
    </source>
</reference>
<evidence type="ECO:0000313" key="5">
    <source>
        <dbReference type="EMBL" id="KIW57742.1"/>
    </source>
</evidence>
<dbReference type="GO" id="GO:0003723">
    <property type="term" value="F:RNA binding"/>
    <property type="evidence" value="ECO:0007669"/>
    <property type="project" value="UniProtKB-UniRule"/>
</dbReference>
<protein>
    <recommendedName>
        <fullName evidence="7">CID domain-containing protein</fullName>
    </recommendedName>
</protein>
<dbReference type="HOGENOM" id="CLU_021915_1_0_1"/>
<dbReference type="Pfam" id="PF04818">
    <property type="entry name" value="CID"/>
    <property type="match status" value="1"/>
</dbReference>
<dbReference type="Pfam" id="PF00076">
    <property type="entry name" value="RRM_1"/>
    <property type="match status" value="1"/>
</dbReference>
<dbReference type="SUPFAM" id="SSF48464">
    <property type="entry name" value="ENTH/VHS domain"/>
    <property type="match status" value="1"/>
</dbReference>
<feature type="compositionally biased region" description="Low complexity" evidence="2">
    <location>
        <begin position="569"/>
        <end position="578"/>
    </location>
</feature>
<evidence type="ECO:0008006" key="7">
    <source>
        <dbReference type="Google" id="ProtNLM"/>
    </source>
</evidence>
<dbReference type="InterPro" id="IPR008942">
    <property type="entry name" value="ENTH_VHS"/>
</dbReference>
<dbReference type="PANTHER" id="PTHR12323:SF0">
    <property type="entry name" value="CALCIUM HOMEOSTASIS ENDOPLASMIC RETICULUM PROTEIN"/>
    <property type="match status" value="1"/>
</dbReference>
<gene>
    <name evidence="5" type="ORF">PV05_02304</name>
</gene>
<evidence type="ECO:0000313" key="6">
    <source>
        <dbReference type="Proteomes" id="UP000054342"/>
    </source>
</evidence>
<accession>A0A0D2D5W9</accession>
<evidence type="ECO:0000256" key="1">
    <source>
        <dbReference type="PROSITE-ProRule" id="PRU00176"/>
    </source>
</evidence>
<feature type="region of interest" description="Disordered" evidence="2">
    <location>
        <begin position="489"/>
        <end position="618"/>
    </location>
</feature>
<dbReference type="Proteomes" id="UP000054342">
    <property type="component" value="Unassembled WGS sequence"/>
</dbReference>
<dbReference type="Gene3D" id="3.30.70.330">
    <property type="match status" value="1"/>
</dbReference>
<dbReference type="PROSITE" id="PS51391">
    <property type="entry name" value="CID"/>
    <property type="match status" value="1"/>
</dbReference>
<feature type="compositionally biased region" description="Low complexity" evidence="2">
    <location>
        <begin position="596"/>
        <end position="608"/>
    </location>
</feature>
<feature type="compositionally biased region" description="Basic and acidic residues" evidence="2">
    <location>
        <begin position="328"/>
        <end position="337"/>
    </location>
</feature>
<feature type="compositionally biased region" description="Pro residues" evidence="2">
    <location>
        <begin position="579"/>
        <end position="589"/>
    </location>
</feature>
<dbReference type="InterPro" id="IPR012677">
    <property type="entry name" value="Nucleotide-bd_a/b_plait_sf"/>
</dbReference>
<dbReference type="SMART" id="SM00582">
    <property type="entry name" value="RPR"/>
    <property type="match status" value="1"/>
</dbReference>
<organism evidence="5 6">
    <name type="scientific">Exophiala xenobiotica</name>
    <dbReference type="NCBI Taxonomy" id="348802"/>
    <lineage>
        <taxon>Eukaryota</taxon>
        <taxon>Fungi</taxon>
        <taxon>Dikarya</taxon>
        <taxon>Ascomycota</taxon>
        <taxon>Pezizomycotina</taxon>
        <taxon>Eurotiomycetes</taxon>
        <taxon>Chaetothyriomycetidae</taxon>
        <taxon>Chaetothyriales</taxon>
        <taxon>Herpotrichiellaceae</taxon>
        <taxon>Exophiala</taxon>
    </lineage>
</organism>
<dbReference type="OrthoDB" id="21470at2759"/>
<dbReference type="InterPro" id="IPR035979">
    <property type="entry name" value="RBD_domain_sf"/>
</dbReference>
<dbReference type="AlphaFoldDB" id="A0A0D2D5W9"/>
<feature type="compositionally biased region" description="Basic residues" evidence="2">
    <location>
        <begin position="338"/>
        <end position="358"/>
    </location>
</feature>
<evidence type="ECO:0000259" key="4">
    <source>
        <dbReference type="PROSITE" id="PS51391"/>
    </source>
</evidence>
<evidence type="ECO:0000259" key="3">
    <source>
        <dbReference type="PROSITE" id="PS50102"/>
    </source>
</evidence>
<feature type="compositionally biased region" description="Low complexity" evidence="2">
    <location>
        <begin position="368"/>
        <end position="378"/>
    </location>
</feature>
<dbReference type="STRING" id="348802.A0A0D2D5W9"/>
<evidence type="ECO:0000256" key="2">
    <source>
        <dbReference type="SAM" id="MobiDB-lite"/>
    </source>
</evidence>
<dbReference type="EMBL" id="KN847318">
    <property type="protein sequence ID" value="KIW57742.1"/>
    <property type="molecule type" value="Genomic_DNA"/>
</dbReference>
<name>A0A0D2D5W9_9EURO</name>
<dbReference type="PANTHER" id="PTHR12323">
    <property type="entry name" value="SR-RELATED CTD ASSOCIATED FACTOR 6"/>
    <property type="match status" value="1"/>
</dbReference>
<dbReference type="RefSeq" id="XP_013318326.1">
    <property type="nucleotide sequence ID" value="XM_013462872.1"/>
</dbReference>
<dbReference type="InterPro" id="IPR000504">
    <property type="entry name" value="RRM_dom"/>
</dbReference>
<dbReference type="PROSITE" id="PS50102">
    <property type="entry name" value="RRM"/>
    <property type="match status" value="1"/>
</dbReference>
<dbReference type="GO" id="GO:0006874">
    <property type="term" value="P:intracellular calcium ion homeostasis"/>
    <property type="evidence" value="ECO:0007669"/>
    <property type="project" value="TreeGrafter"/>
</dbReference>
<dbReference type="Gene3D" id="1.25.40.90">
    <property type="match status" value="1"/>
</dbReference>
<dbReference type="GeneID" id="25324212"/>
<dbReference type="SUPFAM" id="SSF54928">
    <property type="entry name" value="RNA-binding domain, RBD"/>
    <property type="match status" value="1"/>
</dbReference>
<proteinExistence type="predicted"/>
<keyword evidence="6" id="KW-1185">Reference proteome</keyword>
<dbReference type="GO" id="GO:0048471">
    <property type="term" value="C:perinuclear region of cytoplasm"/>
    <property type="evidence" value="ECO:0007669"/>
    <property type="project" value="TreeGrafter"/>
</dbReference>
<feature type="region of interest" description="Disordered" evidence="2">
    <location>
        <begin position="326"/>
        <end position="407"/>
    </location>
</feature>
<feature type="compositionally biased region" description="Low complexity" evidence="2">
    <location>
        <begin position="513"/>
        <end position="524"/>
    </location>
</feature>
<dbReference type="SMART" id="SM00360">
    <property type="entry name" value="RRM"/>
    <property type="match status" value="1"/>
</dbReference>
<keyword evidence="1" id="KW-0694">RNA-binding</keyword>
<dbReference type="InterPro" id="IPR006569">
    <property type="entry name" value="CID_dom"/>
</dbReference>